<sequence>METIMGDLPLITEESFDFDPYYSPDSDDEDEANPVLHWSPLSAQGMAEITNEANRLAKELKKENIYNQGQHSLLSLGITSIEKQTENNFSWENQVNFVNVSSGYPTGTFSSMTANTYASENQQENTFYCGQQLYSCNLQNMLEGTSTHTSSDICLPVCITSPGHQSMLLSNGTTSLRSPRRETYVIKDSPNRSFLPDVSIPPIYEQSSITSHEKREGNGTSEKYKKYKCPMLRTCLTNGSPRGNNPEGFRSIRSQIGMVKSCSTKGSPRGHNSEAFRSMRSPTGMVRSCSTKGNPRGHNPEDVCNARSPTGNSSAGKPKVHHVHAAYLSSGVPTFNSRLPVPKSLGTHSLGNTTHTEQKVCMRLIRPSTQRGSLQRPPSNFQSSSLLGKGGFLKPLSLNKADNKIN</sequence>
<feature type="region of interest" description="Disordered" evidence="1">
    <location>
        <begin position="261"/>
        <end position="318"/>
    </location>
</feature>
<evidence type="ECO:0000256" key="1">
    <source>
        <dbReference type="SAM" id="MobiDB-lite"/>
    </source>
</evidence>
<evidence type="ECO:0000313" key="2">
    <source>
        <dbReference type="EMBL" id="CAH2221531.1"/>
    </source>
</evidence>
<organism evidence="2 3">
    <name type="scientific">Pelobates cultripes</name>
    <name type="common">Western spadefoot toad</name>
    <dbReference type="NCBI Taxonomy" id="61616"/>
    <lineage>
        <taxon>Eukaryota</taxon>
        <taxon>Metazoa</taxon>
        <taxon>Chordata</taxon>
        <taxon>Craniata</taxon>
        <taxon>Vertebrata</taxon>
        <taxon>Euteleostomi</taxon>
        <taxon>Amphibia</taxon>
        <taxon>Batrachia</taxon>
        <taxon>Anura</taxon>
        <taxon>Pelobatoidea</taxon>
        <taxon>Pelobatidae</taxon>
        <taxon>Pelobates</taxon>
    </lineage>
</organism>
<evidence type="ECO:0000313" key="3">
    <source>
        <dbReference type="Proteomes" id="UP001295444"/>
    </source>
</evidence>
<reference evidence="2" key="1">
    <citation type="submission" date="2022-03" db="EMBL/GenBank/DDBJ databases">
        <authorList>
            <person name="Alioto T."/>
            <person name="Alioto T."/>
            <person name="Gomez Garrido J."/>
        </authorList>
    </citation>
    <scope>NUCLEOTIDE SEQUENCE</scope>
</reference>
<gene>
    <name evidence="2" type="ORF">PECUL_23A020586</name>
</gene>
<dbReference type="EMBL" id="OW240912">
    <property type="protein sequence ID" value="CAH2221531.1"/>
    <property type="molecule type" value="Genomic_DNA"/>
</dbReference>
<protein>
    <submittedName>
        <fullName evidence="2">Uncharacterized protein</fullName>
    </submittedName>
</protein>
<accession>A0AAD1R1E5</accession>
<dbReference type="AlphaFoldDB" id="A0AAD1R1E5"/>
<proteinExistence type="predicted"/>
<name>A0AAD1R1E5_PELCU</name>
<dbReference type="Proteomes" id="UP001295444">
    <property type="component" value="Chromosome 01"/>
</dbReference>
<keyword evidence="3" id="KW-1185">Reference proteome</keyword>